<sequence length="337" mass="37568">MIPIPHVYTVDSREQLYDVAQTLEDDHQVSRDGTVLIHDEETDEYTTAHWRDGILNQDGQGIGDVSASDKHYKVHQFSDIMRNVARASEEYDDHTDLHGNVMVSDDDRKLSSYLEFDEIGAEPFEGDRINLGLKTRSAHTGVHGTRYDLGATRLICSNGMTAFVADSSFNQTHNDELSYALAQRAVDSIVNGADAVEQRIQEADERRFKNYDEAVITLMDNGIGAEFDDPVSLLRDALDAETDERTEEPSLWDAYNAATRVYTHGDGLDHEQRDRGLDRSAQLLDDYGAVPDAERLGRQAVTSRSEQLASEDAEPLFENEQDAVSELLAMHGDSSAA</sequence>
<name>A0A6C0UJN3_9EURY</name>
<proteinExistence type="predicted"/>
<reference evidence="2 3" key="1">
    <citation type="submission" date="2020-02" db="EMBL/GenBank/DDBJ databases">
        <title>Whole genome sequence of Halogeometricum borinquense strain wsp4.</title>
        <authorList>
            <person name="Verma D.K."/>
            <person name="Gopal K."/>
            <person name="Prasad E.S."/>
        </authorList>
    </citation>
    <scope>NUCLEOTIDE SEQUENCE [LARGE SCALE GENOMIC DNA]</scope>
    <source>
        <strain evidence="3">wsp4</strain>
    </source>
</reference>
<dbReference type="GeneID" id="44080628"/>
<evidence type="ECO:0000313" key="3">
    <source>
        <dbReference type="Proteomes" id="UP000465846"/>
    </source>
</evidence>
<dbReference type="Proteomes" id="UP000465846">
    <property type="component" value="Chromosome"/>
</dbReference>
<dbReference type="AlphaFoldDB" id="A0A6C0UJN3"/>
<dbReference type="RefSeq" id="WP_163487170.1">
    <property type="nucleotide sequence ID" value="NZ_CP048739.1"/>
</dbReference>
<dbReference type="EMBL" id="CP048739">
    <property type="protein sequence ID" value="QIB75390.1"/>
    <property type="molecule type" value="Genomic_DNA"/>
</dbReference>
<dbReference type="InterPro" id="IPR026325">
    <property type="entry name" value="DUF932"/>
</dbReference>
<feature type="compositionally biased region" description="Acidic residues" evidence="1">
    <location>
        <begin position="309"/>
        <end position="322"/>
    </location>
</feature>
<evidence type="ECO:0000313" key="2">
    <source>
        <dbReference type="EMBL" id="QIB75390.1"/>
    </source>
</evidence>
<organism evidence="2 3">
    <name type="scientific">Halogeometricum borinquense</name>
    <dbReference type="NCBI Taxonomy" id="60847"/>
    <lineage>
        <taxon>Archaea</taxon>
        <taxon>Methanobacteriati</taxon>
        <taxon>Methanobacteriota</taxon>
        <taxon>Stenosarchaea group</taxon>
        <taxon>Halobacteria</taxon>
        <taxon>Halobacteriales</taxon>
        <taxon>Haloferacaceae</taxon>
        <taxon>Halogeometricum</taxon>
    </lineage>
</organism>
<evidence type="ECO:0000256" key="1">
    <source>
        <dbReference type="SAM" id="MobiDB-lite"/>
    </source>
</evidence>
<gene>
    <name evidence="2" type="ORF">G3I44_14465</name>
</gene>
<protein>
    <submittedName>
        <fullName evidence="2">DUF945 domain-containing protein</fullName>
    </submittedName>
</protein>
<feature type="region of interest" description="Disordered" evidence="1">
    <location>
        <begin position="297"/>
        <end position="322"/>
    </location>
</feature>
<dbReference type="Pfam" id="PF06067">
    <property type="entry name" value="DUF932"/>
    <property type="match status" value="1"/>
</dbReference>
<accession>A0A6C0UJN3</accession>